<proteinExistence type="inferred from homology"/>
<dbReference type="Pfam" id="PF09797">
    <property type="entry name" value="NatB_MDM20"/>
    <property type="match status" value="2"/>
</dbReference>
<dbReference type="AlphaFoldDB" id="A0AAD5XQT6"/>
<accession>A0AAD5XQT6</accession>
<gene>
    <name evidence="2" type="primary">NAA25</name>
    <name evidence="2" type="ORF">HDU87_006067</name>
</gene>
<dbReference type="GO" id="GO:0031416">
    <property type="term" value="C:NatB complex"/>
    <property type="evidence" value="ECO:0007669"/>
    <property type="project" value="TreeGrafter"/>
</dbReference>
<comment type="similarity">
    <text evidence="1">Belongs to the MDM20/NAA25 family.</text>
</comment>
<evidence type="ECO:0000313" key="2">
    <source>
        <dbReference type="EMBL" id="KAJ3175570.1"/>
    </source>
</evidence>
<dbReference type="PANTHER" id="PTHR22767">
    <property type="entry name" value="N-TERMINAL ACETYLTRANSFERASE-RELATED"/>
    <property type="match status" value="1"/>
</dbReference>
<organism evidence="2 3">
    <name type="scientific">Geranomyces variabilis</name>
    <dbReference type="NCBI Taxonomy" id="109894"/>
    <lineage>
        <taxon>Eukaryota</taxon>
        <taxon>Fungi</taxon>
        <taxon>Fungi incertae sedis</taxon>
        <taxon>Chytridiomycota</taxon>
        <taxon>Chytridiomycota incertae sedis</taxon>
        <taxon>Chytridiomycetes</taxon>
        <taxon>Spizellomycetales</taxon>
        <taxon>Powellomycetaceae</taxon>
        <taxon>Geranomyces</taxon>
    </lineage>
</organism>
<keyword evidence="3" id="KW-1185">Reference proteome</keyword>
<reference evidence="2" key="1">
    <citation type="submission" date="2020-05" db="EMBL/GenBank/DDBJ databases">
        <title>Phylogenomic resolution of chytrid fungi.</title>
        <authorList>
            <person name="Stajich J.E."/>
            <person name="Amses K."/>
            <person name="Simmons R."/>
            <person name="Seto K."/>
            <person name="Myers J."/>
            <person name="Bonds A."/>
            <person name="Quandt C.A."/>
            <person name="Barry K."/>
            <person name="Liu P."/>
            <person name="Grigoriev I."/>
            <person name="Longcore J.E."/>
            <person name="James T.Y."/>
        </authorList>
    </citation>
    <scope>NUCLEOTIDE SEQUENCE</scope>
    <source>
        <strain evidence="2">JEL0379</strain>
    </source>
</reference>
<dbReference type="Gene3D" id="1.25.40.1040">
    <property type="match status" value="1"/>
</dbReference>
<dbReference type="PANTHER" id="PTHR22767:SF3">
    <property type="entry name" value="N-ALPHA-ACETYLTRANSFERASE 25, NATB AUXILIARY SUBUNIT"/>
    <property type="match status" value="1"/>
</dbReference>
<sequence>MSALDRQLRPIYEALDSYNNKQAVALCTKALKKGENQTIKALKAVALDRLGKEDEALEICDEIKRTRPTDDAVLQYICMVYKASKKTQDVIDVYTAAYNQAPRNEELANHWFMALVRVDDRKQMQQAAMKIQKQFKDNSRYLFWTIMTIWLQRVRQAKNGPEGTKGMLATLTERMLIKAAEDGRIKDYEALQLYIEVLETHGKTTDALAVINGEMGNLCKVQADRKHIVARLCKANKSWGPLRAVSKELLLASPDDWLSYCNYIEALIQILRETTDADSRSNIIEQARSLFSVLESKASSGKRTKRGPLLAGLELEKALQTNKLQEADLPKLSGLVMEYLEKFGSNLSCFDDVRPYLSLVPANDFDGLFQELQKIDAKGLTIASVRRLVTIEKIRRWSDTKLTADEANARAEHYIAAYKATVPLGADFDERELQPGDDYILLLAHTLLDRHAQKRGVFFAVVYQSRGDFACSSDTAAEDRSMLADVAAVLEYGLARSKFNYQIKLLLIRVYVELGKKLFLDIVLSIDAMRIDICAGVHKRMFDVAKTMDIKQIQHDTLSYLFTDDIELLGCPETSLRALVTSLTIYGSNERETPEMIVQAFKFGTYSKIPEFIRFRDRLKNSLQYNVSQRQLYRVEILRRFPALDNLGYYLEILDENILSFSDDYISKLSDNRDLTLLANWTSSGKPIGEVVSGTAFPRKRDAWLKLHALIPLILRGMCTEGAPLPADDLTDLKRAINEAQEQNEDSEQLTAADILLEVAGAVVAARTHADTSASPGKWDSKTWTGILDRLKRASFHPFESILLRLFA</sequence>
<dbReference type="SUPFAM" id="SSF48452">
    <property type="entry name" value="TPR-like"/>
    <property type="match status" value="1"/>
</dbReference>
<evidence type="ECO:0000256" key="1">
    <source>
        <dbReference type="ARBA" id="ARBA00006298"/>
    </source>
</evidence>
<dbReference type="InterPro" id="IPR019183">
    <property type="entry name" value="NAA25_NatB_aux_su"/>
</dbReference>
<dbReference type="Proteomes" id="UP001212152">
    <property type="component" value="Unassembled WGS sequence"/>
</dbReference>
<dbReference type="InterPro" id="IPR011990">
    <property type="entry name" value="TPR-like_helical_dom_sf"/>
</dbReference>
<protein>
    <submittedName>
        <fullName evidence="2">N-alpha-acetyltransferase 25, NatB auxiliary subunit</fullName>
    </submittedName>
</protein>
<evidence type="ECO:0000313" key="3">
    <source>
        <dbReference type="Proteomes" id="UP001212152"/>
    </source>
</evidence>
<dbReference type="EMBL" id="JADGJQ010000050">
    <property type="protein sequence ID" value="KAJ3175570.1"/>
    <property type="molecule type" value="Genomic_DNA"/>
</dbReference>
<name>A0AAD5XQT6_9FUNG</name>
<comment type="caution">
    <text evidence="2">The sequence shown here is derived from an EMBL/GenBank/DDBJ whole genome shotgun (WGS) entry which is preliminary data.</text>
</comment>